<evidence type="ECO:0000256" key="2">
    <source>
        <dbReference type="ARBA" id="ARBA00022771"/>
    </source>
</evidence>
<proteinExistence type="predicted"/>
<accession>A0A6C0KCM6</accession>
<evidence type="ECO:0000256" key="3">
    <source>
        <dbReference type="ARBA" id="ARBA00022833"/>
    </source>
</evidence>
<protein>
    <recommendedName>
        <fullName evidence="4">SP-RING-type domain-containing protein</fullName>
    </recommendedName>
</protein>
<dbReference type="SUPFAM" id="SSF57850">
    <property type="entry name" value="RING/U-box"/>
    <property type="match status" value="1"/>
</dbReference>
<keyword evidence="1" id="KW-0479">Metal-binding</keyword>
<feature type="domain" description="SP-RING-type" evidence="4">
    <location>
        <begin position="195"/>
        <end position="242"/>
    </location>
</feature>
<evidence type="ECO:0000313" key="5">
    <source>
        <dbReference type="EMBL" id="QHU14058.1"/>
    </source>
</evidence>
<keyword evidence="3" id="KW-0862">Zinc</keyword>
<evidence type="ECO:0000259" key="4">
    <source>
        <dbReference type="Pfam" id="PF11789"/>
    </source>
</evidence>
<evidence type="ECO:0000256" key="1">
    <source>
        <dbReference type="ARBA" id="ARBA00022723"/>
    </source>
</evidence>
<dbReference type="GO" id="GO:0008270">
    <property type="term" value="F:zinc ion binding"/>
    <property type="evidence" value="ECO:0007669"/>
    <property type="project" value="UniProtKB-KW"/>
</dbReference>
<dbReference type="AlphaFoldDB" id="A0A6C0KCM6"/>
<name>A0A6C0KCM6_9ZZZZ</name>
<keyword evidence="2" id="KW-0863">Zinc-finger</keyword>
<reference evidence="5" key="1">
    <citation type="journal article" date="2020" name="Nature">
        <title>Giant virus diversity and host interactions through global metagenomics.</title>
        <authorList>
            <person name="Schulz F."/>
            <person name="Roux S."/>
            <person name="Paez-Espino D."/>
            <person name="Jungbluth S."/>
            <person name="Walsh D.A."/>
            <person name="Denef V.J."/>
            <person name="McMahon K.D."/>
            <person name="Konstantinidis K.T."/>
            <person name="Eloe-Fadrosh E.A."/>
            <person name="Kyrpides N.C."/>
            <person name="Woyke T."/>
        </authorList>
    </citation>
    <scope>NUCLEOTIDE SEQUENCE</scope>
    <source>
        <strain evidence="5">GVMAG-S-1101182-85</strain>
    </source>
</reference>
<organism evidence="5">
    <name type="scientific">viral metagenome</name>
    <dbReference type="NCBI Taxonomy" id="1070528"/>
    <lineage>
        <taxon>unclassified sequences</taxon>
        <taxon>metagenomes</taxon>
        <taxon>organismal metagenomes</taxon>
    </lineage>
</organism>
<dbReference type="Pfam" id="PF11789">
    <property type="entry name" value="zf-Nse"/>
    <property type="match status" value="1"/>
</dbReference>
<sequence length="251" mass="28533">MSFEPIGVGFPALQPVQQVPQEAVQLPQHTLEIYQPTVIGPNIPTTFCIRSMRSMNGQMVNGFYLLNSLPIEGTTSFRIMRLPNHGRFYPLLQVNLNTAAAINHRLHISKLRKPRGQTDHDCRWKYTSECLRYQNDFYPVLKVTPAAFLDSDIIKHLLSWVPMREEIHRTRMTVEIKPIIIPSHAILALLRDAAIQGFTCPITTDEIDISNGAVTSCFHLFEKDAIATWLASEKSKKQCPVCKKECKSFTL</sequence>
<dbReference type="EMBL" id="MN740829">
    <property type="protein sequence ID" value="QHU14058.1"/>
    <property type="molecule type" value="Genomic_DNA"/>
</dbReference>
<dbReference type="Gene3D" id="3.30.40.10">
    <property type="entry name" value="Zinc/RING finger domain, C3HC4 (zinc finger)"/>
    <property type="match status" value="1"/>
</dbReference>
<dbReference type="InterPro" id="IPR004181">
    <property type="entry name" value="Znf_MIZ"/>
</dbReference>
<dbReference type="InterPro" id="IPR013083">
    <property type="entry name" value="Znf_RING/FYVE/PHD"/>
</dbReference>